<dbReference type="PROSITE" id="PS51192">
    <property type="entry name" value="HELICASE_ATP_BIND_1"/>
    <property type="match status" value="1"/>
</dbReference>
<dbReference type="PANTHER" id="PTHR45685:SF2">
    <property type="entry name" value="CHROMATIN-REMODELING ATPASE INO80"/>
    <property type="match status" value="1"/>
</dbReference>
<feature type="domain" description="Helicase ATP-binding" evidence="11">
    <location>
        <begin position="688"/>
        <end position="858"/>
    </location>
</feature>
<dbReference type="Gene3D" id="3.40.50.300">
    <property type="entry name" value="P-loop containing nucleotide triphosphate hydrolases"/>
    <property type="match status" value="2"/>
</dbReference>
<comment type="subcellular location">
    <subcellularLocation>
        <location evidence="1 8">Nucleus</location>
    </subcellularLocation>
</comment>
<feature type="compositionally biased region" description="Basic and acidic residues" evidence="10">
    <location>
        <begin position="1587"/>
        <end position="1596"/>
    </location>
</feature>
<feature type="domain" description="DBINO" evidence="12">
    <location>
        <begin position="469"/>
        <end position="594"/>
    </location>
</feature>
<feature type="region of interest" description="Disordered" evidence="10">
    <location>
        <begin position="1"/>
        <end position="28"/>
    </location>
</feature>
<dbReference type="PANTHER" id="PTHR45685">
    <property type="entry name" value="HELICASE SRCAP-RELATED"/>
    <property type="match status" value="1"/>
</dbReference>
<feature type="compositionally biased region" description="Basic and acidic residues" evidence="10">
    <location>
        <begin position="172"/>
        <end position="186"/>
    </location>
</feature>
<keyword evidence="8" id="KW-0378">Hydrolase</keyword>
<keyword evidence="7" id="KW-0539">Nucleus</keyword>
<evidence type="ECO:0000256" key="10">
    <source>
        <dbReference type="SAM" id="MobiDB-lite"/>
    </source>
</evidence>
<feature type="compositionally biased region" description="Polar residues" evidence="10">
    <location>
        <begin position="157"/>
        <end position="166"/>
    </location>
</feature>
<evidence type="ECO:0000256" key="1">
    <source>
        <dbReference type="ARBA" id="ARBA00004123"/>
    </source>
</evidence>
<feature type="compositionally biased region" description="Low complexity" evidence="10">
    <location>
        <begin position="226"/>
        <end position="245"/>
    </location>
</feature>
<evidence type="ECO:0000256" key="4">
    <source>
        <dbReference type="ARBA" id="ARBA00022840"/>
    </source>
</evidence>
<evidence type="ECO:0000256" key="9">
    <source>
        <dbReference type="SAM" id="Coils"/>
    </source>
</evidence>
<dbReference type="InterPro" id="IPR014001">
    <property type="entry name" value="Helicase_ATP-bd"/>
</dbReference>
<comment type="caution">
    <text evidence="13">The sequence shown here is derived from an EMBL/GenBank/DDBJ whole genome shotgun (WGS) entry which is preliminary data.</text>
</comment>
<feature type="region of interest" description="Disordered" evidence="10">
    <location>
        <begin position="1557"/>
        <end position="1643"/>
    </location>
</feature>
<protein>
    <recommendedName>
        <fullName evidence="8">Chromatin-remodeling ATPase INO80</fullName>
        <ecNumber evidence="8">3.6.4.-</ecNumber>
    </recommendedName>
</protein>
<dbReference type="InterPro" id="IPR020838">
    <property type="entry name" value="DBINO"/>
</dbReference>
<feature type="coiled-coil region" evidence="9">
    <location>
        <begin position="539"/>
        <end position="572"/>
    </location>
</feature>
<evidence type="ECO:0000256" key="8">
    <source>
        <dbReference type="RuleBase" id="RU368001"/>
    </source>
</evidence>
<evidence type="ECO:0000256" key="5">
    <source>
        <dbReference type="ARBA" id="ARBA00023125"/>
    </source>
</evidence>
<keyword evidence="4 8" id="KW-0067">ATP-binding</keyword>
<dbReference type="Pfam" id="PF13892">
    <property type="entry name" value="DBINO"/>
    <property type="match status" value="1"/>
</dbReference>
<feature type="compositionally biased region" description="Acidic residues" evidence="10">
    <location>
        <begin position="1512"/>
        <end position="1522"/>
    </location>
</feature>
<sequence>MWNHAQNCSPSGEENTNEVDSSPNIKEKIEKSLDLTHYLKYLHHLFSQENNSESEYSDSDEDGKTRSFNDFLQPTAQASDRPQPQYSQNHIALGISNSSDTNHVASYTTAKLENFQLEANISSSSLSSIDSGTSSLSLTLSSDNCTEQFIKVERDNNGSSKSSVDKNASVIEDEKSSENSSENDKKSQKKKKTSKSSNESFTRHHKPSSGGKGNGSSGGGAGGLSTNGSSGESSGSSGGSSSSSQGFGGSSGSPAATSRCGIQAQNLQLLPRKQTQIVLKHNDESTFLNINSNEELLKSAESQNSRNSIDEESDALLLDGEFADQYSDELLSNDAGHGDSFETSGLNSFPLTAILDIREDEGCMSDYISMTAPHHLPSLINTSTMSQSSTNFFTDIAAAAESSFVNCSQNSKSLVDKIHCSVKESSKADGLKRKLDLVQGKRTPDKLSKLTDKQKQTRIEMLNAKRRKVYVYICRKEIGKTQRSRASTFKESLLMKRKLAQACSRHLRRKAMQSQKCMKESVCKAKRLTQEMEMYWKMVEREERDLQRQKEKEAQDKMRRDMEILNEKLQERNINFLVTLLELFSLKLLKISENNESELDILRKLDEIKDNRTAHLDKYDSKAIKVNAQLTVDLALKEHRSLVELMDMSGLFAKNASTEVDVSHLISQSQMFEGVLKNYQSVGLRWLKKLYILGLNGILADEMGLGKKTQVIAFLTNLAETARLWGPFLIVAPTTSLLKWKQDFDRLSPRFKVISYWGKPMERKILRQFWEKSSFRAEDASFHVVITSHQVMVSDLKYFSKIKWQYMIMDDSQGSITSSTKWMPLLSFRCRNKLLLSNNLRLNSQSHLCSYLYFIMPSLFDAKVEMTEWLLKELESPTRDHSLEANQDVSSRLRTVIQKFLLRRMKENVEAEVTQTVDILVYCTLSRRQLQIYNDLLETTDLHNVLRELEDCKPEAEIRSRMKEVLHLSLQLRKTCNHPDLIEKRHDSTSFWMGCGDLSMPKLIYQDSLFLSPSSRMNYVGRKLSIYQSVNVHRSIFYDTLERGYSSWGFSRILNLSCSEVEELYGTESSSRLIHLVNFQSVLENIYFESVWRSKTEKRNLLDYPNSMLCHALNQSEVLSKLVFTSSSSSVYALGNCRILSVPESSIEHRSLRSRTLLSNVEKAPTPPENIDYLRNELTCSLQPLEYPKFIRCCSAKVTSEGFQPLVSSRVVNIQVKYRENRLSLTEIINSGNFQGKSSKPNFWTNMIYKKWSSTPTSADYMTLVSDSGKLRKLDELLAILRRNGKRILICAYIEETLSLLEDFLTFRKWKYDRLGRGMENPSRSDVFVYLFPGQSCVSYSSRISVDTVIFFDQDWNAKIEEQKNKIVKNLVQCNKVNWYRLISEGTLEERILRLSTERNIVSLALCKEVLENTNVSSVPSLRSLVTILMSEYANKKSLREPVLRPSISKEMLQNEHVQKHTNKSFNVAPKTAYTKDIHSGAYGRRLMNQMNGWHYLNGGEGSDSASPSNSEELDSGELEGDMDIKGYHDEDNFNFNMDEGYIGMSPDSFEDITAKSDYEEESSPKKAKMVRGTGKRGRPPSRIRIQIRDFGDSQARRGPGRPRLKPVGPANQGVRGRRPGRPPLSKKAETISSGLTPLSSSQRVFGFYSSPDLELS</sequence>
<comment type="similarity">
    <text evidence="8">Belongs to the SNF2/RAD54 helicase family.</text>
</comment>
<comment type="subunit">
    <text evidence="8">Component of the INO80 chromatin-remodeling complex.</text>
</comment>
<feature type="compositionally biased region" description="Gly residues" evidence="10">
    <location>
        <begin position="210"/>
        <end position="225"/>
    </location>
</feature>
<dbReference type="EC" id="3.6.4.-" evidence="8"/>
<evidence type="ECO:0000313" key="14">
    <source>
        <dbReference type="Proteomes" id="UP001642540"/>
    </source>
</evidence>
<dbReference type="InterPro" id="IPR000330">
    <property type="entry name" value="SNF2_N"/>
</dbReference>
<dbReference type="InterPro" id="IPR050520">
    <property type="entry name" value="INO80/SWR1_helicase"/>
</dbReference>
<keyword evidence="14" id="KW-1185">Reference proteome</keyword>
<keyword evidence="5 8" id="KW-0238">DNA-binding</keyword>
<dbReference type="Gene3D" id="3.40.50.10810">
    <property type="entry name" value="Tandem AAA-ATPase domain"/>
    <property type="match status" value="1"/>
</dbReference>
<dbReference type="Pfam" id="PF00176">
    <property type="entry name" value="SNF2-rel_dom"/>
    <property type="match status" value="1"/>
</dbReference>
<evidence type="ECO:0000256" key="6">
    <source>
        <dbReference type="ARBA" id="ARBA00023204"/>
    </source>
</evidence>
<keyword evidence="6 8" id="KW-0234">DNA repair</keyword>
<dbReference type="EMBL" id="CAXLJM020000038">
    <property type="protein sequence ID" value="CAL8107029.1"/>
    <property type="molecule type" value="Genomic_DNA"/>
</dbReference>
<keyword evidence="2" id="KW-0547">Nucleotide-binding</keyword>
<feature type="compositionally biased region" description="Polar residues" evidence="10">
    <location>
        <begin position="1631"/>
        <end position="1643"/>
    </location>
</feature>
<dbReference type="InterPro" id="IPR027417">
    <property type="entry name" value="P-loop_NTPase"/>
</dbReference>
<dbReference type="InterPro" id="IPR038718">
    <property type="entry name" value="SNF2-like_sf"/>
</dbReference>
<feature type="region of interest" description="Disordered" evidence="10">
    <location>
        <begin position="1498"/>
        <end position="1531"/>
    </location>
</feature>
<feature type="compositionally biased region" description="Basic residues" evidence="10">
    <location>
        <begin position="1566"/>
        <end position="1582"/>
    </location>
</feature>
<evidence type="ECO:0000256" key="7">
    <source>
        <dbReference type="ARBA" id="ARBA00023242"/>
    </source>
</evidence>
<dbReference type="SMART" id="SM00487">
    <property type="entry name" value="DEXDc"/>
    <property type="match status" value="1"/>
</dbReference>
<proteinExistence type="inferred from homology"/>
<evidence type="ECO:0000256" key="2">
    <source>
        <dbReference type="ARBA" id="ARBA00022741"/>
    </source>
</evidence>
<feature type="compositionally biased region" description="Polar residues" evidence="10">
    <location>
        <begin position="1"/>
        <end position="24"/>
    </location>
</feature>
<evidence type="ECO:0000256" key="3">
    <source>
        <dbReference type="ARBA" id="ARBA00022763"/>
    </source>
</evidence>
<dbReference type="PROSITE" id="PS51413">
    <property type="entry name" value="DBINO"/>
    <property type="match status" value="1"/>
</dbReference>
<dbReference type="SUPFAM" id="SSF52540">
    <property type="entry name" value="P-loop containing nucleoside triphosphate hydrolases"/>
    <property type="match status" value="2"/>
</dbReference>
<dbReference type="Proteomes" id="UP001642540">
    <property type="component" value="Unassembled WGS sequence"/>
</dbReference>
<organism evidence="13 14">
    <name type="scientific">Orchesella dallaii</name>
    <dbReference type="NCBI Taxonomy" id="48710"/>
    <lineage>
        <taxon>Eukaryota</taxon>
        <taxon>Metazoa</taxon>
        <taxon>Ecdysozoa</taxon>
        <taxon>Arthropoda</taxon>
        <taxon>Hexapoda</taxon>
        <taxon>Collembola</taxon>
        <taxon>Entomobryomorpha</taxon>
        <taxon>Entomobryoidea</taxon>
        <taxon>Orchesellidae</taxon>
        <taxon>Orchesellinae</taxon>
        <taxon>Orchesella</taxon>
    </lineage>
</organism>
<reference evidence="13 14" key="1">
    <citation type="submission" date="2024-08" db="EMBL/GenBank/DDBJ databases">
        <authorList>
            <person name="Cucini C."/>
            <person name="Frati F."/>
        </authorList>
    </citation>
    <scope>NUCLEOTIDE SEQUENCE [LARGE SCALE GENOMIC DNA]</scope>
</reference>
<keyword evidence="9" id="KW-0175">Coiled coil</keyword>
<name>A0ABP1QPL2_9HEXA</name>
<evidence type="ECO:0000259" key="11">
    <source>
        <dbReference type="PROSITE" id="PS51192"/>
    </source>
</evidence>
<evidence type="ECO:0000313" key="13">
    <source>
        <dbReference type="EMBL" id="CAL8107029.1"/>
    </source>
</evidence>
<accession>A0ABP1QPL2</accession>
<comment type="function">
    <text evidence="8">ATPase component of the INO80 complex which remodels chromatin by shifting nucleosomes and is involved in DNA repair.</text>
</comment>
<comment type="catalytic activity">
    <reaction evidence="8">
        <text>ATP + H2O = ADP + phosphate + H(+)</text>
        <dbReference type="Rhea" id="RHEA:13065"/>
        <dbReference type="ChEBI" id="CHEBI:15377"/>
        <dbReference type="ChEBI" id="CHEBI:15378"/>
        <dbReference type="ChEBI" id="CHEBI:30616"/>
        <dbReference type="ChEBI" id="CHEBI:43474"/>
        <dbReference type="ChEBI" id="CHEBI:456216"/>
    </reaction>
</comment>
<comment type="domain">
    <text evidence="8">The DBINO region is involved in binding to DNA.</text>
</comment>
<feature type="region of interest" description="Disordered" evidence="10">
    <location>
        <begin position="152"/>
        <end position="258"/>
    </location>
</feature>
<gene>
    <name evidence="13" type="ORF">ODALV1_LOCUS12551</name>
</gene>
<keyword evidence="3 8" id="KW-0227">DNA damage</keyword>
<evidence type="ECO:0000259" key="12">
    <source>
        <dbReference type="PROSITE" id="PS51413"/>
    </source>
</evidence>